<comment type="caution">
    <text evidence="2">The sequence shown here is derived from an EMBL/GenBank/DDBJ whole genome shotgun (WGS) entry which is preliminary data.</text>
</comment>
<keyword evidence="1" id="KW-0812">Transmembrane</keyword>
<feature type="transmembrane region" description="Helical" evidence="1">
    <location>
        <begin position="282"/>
        <end position="300"/>
    </location>
</feature>
<keyword evidence="3" id="KW-1185">Reference proteome</keyword>
<feature type="transmembrane region" description="Helical" evidence="1">
    <location>
        <begin position="452"/>
        <end position="479"/>
    </location>
</feature>
<feature type="transmembrane region" description="Helical" evidence="1">
    <location>
        <begin position="380"/>
        <end position="398"/>
    </location>
</feature>
<evidence type="ECO:0000256" key="1">
    <source>
        <dbReference type="SAM" id="Phobius"/>
    </source>
</evidence>
<feature type="transmembrane region" description="Helical" evidence="1">
    <location>
        <begin position="184"/>
        <end position="207"/>
    </location>
</feature>
<feature type="transmembrane region" description="Helical" evidence="1">
    <location>
        <begin position="345"/>
        <end position="368"/>
    </location>
</feature>
<evidence type="ECO:0000313" key="3">
    <source>
        <dbReference type="Proteomes" id="UP001344817"/>
    </source>
</evidence>
<feature type="transmembrane region" description="Helical" evidence="1">
    <location>
        <begin position="320"/>
        <end position="338"/>
    </location>
</feature>
<evidence type="ECO:0008006" key="4">
    <source>
        <dbReference type="Google" id="ProtNLM"/>
    </source>
</evidence>
<feature type="transmembrane region" description="Helical" evidence="1">
    <location>
        <begin position="145"/>
        <end position="163"/>
    </location>
</feature>
<dbReference type="Proteomes" id="UP001344817">
    <property type="component" value="Unassembled WGS sequence"/>
</dbReference>
<evidence type="ECO:0000313" key="2">
    <source>
        <dbReference type="EMBL" id="MEE3928175.1"/>
    </source>
</evidence>
<dbReference type="NCBIfam" id="NF045937">
    <property type="entry name" value="MSC_0624_12TM"/>
    <property type="match status" value="1"/>
</dbReference>
<feature type="transmembrane region" description="Helical" evidence="1">
    <location>
        <begin position="80"/>
        <end position="100"/>
    </location>
</feature>
<accession>A0ABU7ML61</accession>
<proteinExistence type="predicted"/>
<organism evidence="2 3">
    <name type="scientific">Mycoplasmopsis ciconiae</name>
    <dbReference type="NCBI Taxonomy" id="561067"/>
    <lineage>
        <taxon>Bacteria</taxon>
        <taxon>Bacillati</taxon>
        <taxon>Mycoplasmatota</taxon>
        <taxon>Mycoplasmoidales</taxon>
        <taxon>Metamycoplasmataceae</taxon>
        <taxon>Mycoplasmopsis</taxon>
    </lineage>
</organism>
<name>A0ABU7ML61_9BACT</name>
<reference evidence="2" key="1">
    <citation type="submission" date="2024-01" db="EMBL/GenBank/DDBJ databases">
        <title>Genome sequence of Mycoplasma ciconiae type strain DSM 25251.</title>
        <authorList>
            <person name="Spergser J."/>
        </authorList>
    </citation>
    <scope>NUCLEOTIDE SEQUENCE [LARGE SCALE GENOMIC DNA]</scope>
    <source>
        <strain evidence="2">DSM 25251</strain>
    </source>
</reference>
<feature type="transmembrane region" description="Helical" evidence="1">
    <location>
        <begin position="405"/>
        <end position="432"/>
    </location>
</feature>
<keyword evidence="1" id="KW-0472">Membrane</keyword>
<dbReference type="RefSeq" id="WP_330500589.1">
    <property type="nucleotide sequence ID" value="NZ_JAZDWZ010000003.1"/>
</dbReference>
<feature type="transmembrane region" description="Helical" evidence="1">
    <location>
        <begin position="239"/>
        <end position="261"/>
    </location>
</feature>
<feature type="transmembrane region" description="Helical" evidence="1">
    <location>
        <begin position="121"/>
        <end position="139"/>
    </location>
</feature>
<feature type="transmembrane region" description="Helical" evidence="1">
    <location>
        <begin position="36"/>
        <end position="60"/>
    </location>
</feature>
<protein>
    <recommendedName>
        <fullName evidence="4">Transmembrane protein</fullName>
    </recommendedName>
</protein>
<sequence length="493" mass="58173">MTNSHASVKTKKNNSSFLSEFKFEVKKYFVFNVKNILLWINYLFIFALSAAYLFLVPRFFNEKGISFNTLFDFSSYQNQGYNFVSLYSYFFMFLIMLITLTKNANNIKKNFFNSLYYLPWYVLYLSLSIATLVILDYGSDSDLMLLFYKNLIIIPLLLLNFSFEWFLTIKKYKASPINSKEQNFYYVSIFFRFVIIALYLTLFYLFISGNNNKILSVDTLFVENQFINFWKANLLTNHFVNVIYLTLAISAMVFVVILSRINWVLTTNKKEKIKNFFSTQTYVLLSVFVAALIWFAYNLITLDFNDFIIIKPKLDFYPFVFYLLLNIIIVSIVTFLSYSSKLKSFSVNIISFINLLAILVIFSLSIILRSFDIDRLNDTVIVFINALAILLLFINSIIKTKNKNLFTYIIYTILFISIYFILIFQIFEVYLLNHNNNQLSSIPSPYKIVDFWIIWSILVLFVYLFAQAAIWSYSGYVIYKHNKKNRKLGVKNV</sequence>
<keyword evidence="1" id="KW-1133">Transmembrane helix</keyword>
<dbReference type="EMBL" id="JAZDWZ010000003">
    <property type="protein sequence ID" value="MEE3928175.1"/>
    <property type="molecule type" value="Genomic_DNA"/>
</dbReference>
<gene>
    <name evidence="2" type="ORF">V2E24_01105</name>
</gene>